<dbReference type="AlphaFoldDB" id="A0AAE0DCV5"/>
<accession>A0AAE0DCV5</accession>
<keyword evidence="3" id="KW-1185">Reference proteome</keyword>
<protein>
    <submittedName>
        <fullName evidence="2">Uncharacterized protein</fullName>
    </submittedName>
</protein>
<dbReference type="EMBL" id="VYYT01000078">
    <property type="protein sequence ID" value="KAK2771703.1"/>
    <property type="molecule type" value="Genomic_DNA"/>
</dbReference>
<name>A0AAE0DCV5_COLKA</name>
<comment type="caution">
    <text evidence="2">The sequence shown here is derived from an EMBL/GenBank/DDBJ whole genome shotgun (WGS) entry which is preliminary data.</text>
</comment>
<evidence type="ECO:0000313" key="2">
    <source>
        <dbReference type="EMBL" id="KAK2771703.1"/>
    </source>
</evidence>
<gene>
    <name evidence="2" type="ORF">CKAH01_14296</name>
</gene>
<evidence type="ECO:0000256" key="1">
    <source>
        <dbReference type="SAM" id="MobiDB-lite"/>
    </source>
</evidence>
<reference evidence="2" key="1">
    <citation type="submission" date="2023-02" db="EMBL/GenBank/DDBJ databases">
        <title>Colletotrichum kahawae CIFC_Que2 genome sequencing and assembly.</title>
        <authorList>
            <person name="Baroncelli R."/>
        </authorList>
    </citation>
    <scope>NUCLEOTIDE SEQUENCE</scope>
    <source>
        <strain evidence="2">CIFC_Que2</strain>
    </source>
</reference>
<proteinExistence type="predicted"/>
<feature type="region of interest" description="Disordered" evidence="1">
    <location>
        <begin position="44"/>
        <end position="79"/>
    </location>
</feature>
<organism evidence="2 3">
    <name type="scientific">Colletotrichum kahawae</name>
    <name type="common">Coffee berry disease fungus</name>
    <dbReference type="NCBI Taxonomy" id="34407"/>
    <lineage>
        <taxon>Eukaryota</taxon>
        <taxon>Fungi</taxon>
        <taxon>Dikarya</taxon>
        <taxon>Ascomycota</taxon>
        <taxon>Pezizomycotina</taxon>
        <taxon>Sordariomycetes</taxon>
        <taxon>Hypocreomycetidae</taxon>
        <taxon>Glomerellales</taxon>
        <taxon>Glomerellaceae</taxon>
        <taxon>Colletotrichum</taxon>
        <taxon>Colletotrichum gloeosporioides species complex</taxon>
    </lineage>
</organism>
<dbReference type="Proteomes" id="UP001281614">
    <property type="component" value="Unassembled WGS sequence"/>
</dbReference>
<sequence length="79" mass="8778">MPTTCVSFRLSVTNGFLMTTLSRTPAQTCASCLHRDGLESRRKHTTCSLKPRPNQGAGRLRCVNGLTSRHHDPRDSQQP</sequence>
<feature type="compositionally biased region" description="Basic and acidic residues" evidence="1">
    <location>
        <begin position="69"/>
        <end position="79"/>
    </location>
</feature>
<evidence type="ECO:0000313" key="3">
    <source>
        <dbReference type="Proteomes" id="UP001281614"/>
    </source>
</evidence>